<dbReference type="WBParaSite" id="ES5_v2.g24046.t1">
    <property type="protein sequence ID" value="ES5_v2.g24046.t1"/>
    <property type="gene ID" value="ES5_v2.g24046"/>
</dbReference>
<organism evidence="1 2">
    <name type="scientific">Panagrolaimus sp. ES5</name>
    <dbReference type="NCBI Taxonomy" id="591445"/>
    <lineage>
        <taxon>Eukaryota</taxon>
        <taxon>Metazoa</taxon>
        <taxon>Ecdysozoa</taxon>
        <taxon>Nematoda</taxon>
        <taxon>Chromadorea</taxon>
        <taxon>Rhabditida</taxon>
        <taxon>Tylenchina</taxon>
        <taxon>Panagrolaimomorpha</taxon>
        <taxon>Panagrolaimoidea</taxon>
        <taxon>Panagrolaimidae</taxon>
        <taxon>Panagrolaimus</taxon>
    </lineage>
</organism>
<accession>A0AC34G3L7</accession>
<evidence type="ECO:0000313" key="2">
    <source>
        <dbReference type="WBParaSite" id="ES5_v2.g24046.t1"/>
    </source>
</evidence>
<proteinExistence type="predicted"/>
<name>A0AC34G3L7_9BILA</name>
<protein>
    <submittedName>
        <fullName evidence="2">SH2 domain-containing protein</fullName>
    </submittedName>
</protein>
<sequence>MNKERTNVKSDRIRKKQRERSARGQNESELLKKQQKKRDIHYDELDPSKEFLKSESESLHKQPKTSPLYQNLHEVSFEEDSKRSPSEAHKKERYREAHRRSSTTKEQSKSQKKKKIDKTVPVYMPRSKYYRDTDDVTLRSARSHCHCHKNEVRKYSDNNLREEVKEYPRAIKTHSPFASSLRTLLDDDNDMFYIGAKTASQAAKLLKQNDFRIYYQVPEKSENIPYKLGLFLAYMSSQDKEVFHIPIDYGKNSSGEKVWSLRYIDSTTFATLQALIEYHKTYAYIDPSTGRIDTFPVWKNAIIDDDYFNEC</sequence>
<evidence type="ECO:0000313" key="1">
    <source>
        <dbReference type="Proteomes" id="UP000887579"/>
    </source>
</evidence>
<reference evidence="2" key="1">
    <citation type="submission" date="2022-11" db="UniProtKB">
        <authorList>
            <consortium name="WormBaseParasite"/>
        </authorList>
    </citation>
    <scope>IDENTIFICATION</scope>
</reference>
<dbReference type="Proteomes" id="UP000887579">
    <property type="component" value="Unplaced"/>
</dbReference>